<protein>
    <submittedName>
        <fullName evidence="1">Uncharacterized protein</fullName>
    </submittedName>
</protein>
<gene>
    <name evidence="1" type="ORF">SAMN05443550_113143</name>
</gene>
<proteinExistence type="predicted"/>
<dbReference type="STRING" id="425514.SAMN05443550_113143"/>
<dbReference type="OrthoDB" id="769850at2"/>
<reference evidence="1 2" key="1">
    <citation type="submission" date="2016-10" db="EMBL/GenBank/DDBJ databases">
        <authorList>
            <person name="de Groot N.N."/>
        </authorList>
    </citation>
    <scope>NUCLEOTIDE SEQUENCE [LARGE SCALE GENOMIC DNA]</scope>
    <source>
        <strain evidence="1 2">DSM 19033</strain>
    </source>
</reference>
<dbReference type="RefSeq" id="WP_090559617.1">
    <property type="nucleotide sequence ID" value="NZ_FNRA01000013.1"/>
</dbReference>
<sequence>MEKLKLKSLGLGATDILSRAQMKNVWGGADCTVTNTSSSGTTVTNITWPGGSGASCSYMSSWAGSYASSQQGQCGGHTTYDCGCDGWGN</sequence>
<dbReference type="AlphaFoldDB" id="A0A1H4H649"/>
<evidence type="ECO:0000313" key="1">
    <source>
        <dbReference type="EMBL" id="SEB17111.1"/>
    </source>
</evidence>
<keyword evidence="2" id="KW-1185">Reference proteome</keyword>
<evidence type="ECO:0000313" key="2">
    <source>
        <dbReference type="Proteomes" id="UP000198850"/>
    </source>
</evidence>
<accession>A0A1H4H649</accession>
<dbReference type="EMBL" id="FNRA01000013">
    <property type="protein sequence ID" value="SEB17111.1"/>
    <property type="molecule type" value="Genomic_DNA"/>
</dbReference>
<name>A0A1H4H649_9SPHI</name>
<organism evidence="1 2">
    <name type="scientific">Pedobacter hartonius</name>
    <dbReference type="NCBI Taxonomy" id="425514"/>
    <lineage>
        <taxon>Bacteria</taxon>
        <taxon>Pseudomonadati</taxon>
        <taxon>Bacteroidota</taxon>
        <taxon>Sphingobacteriia</taxon>
        <taxon>Sphingobacteriales</taxon>
        <taxon>Sphingobacteriaceae</taxon>
        <taxon>Pedobacter</taxon>
    </lineage>
</organism>
<dbReference type="Proteomes" id="UP000198850">
    <property type="component" value="Unassembled WGS sequence"/>
</dbReference>